<sequence>MYFTKSFNEQELCSGLHWIYSFKKNTREAMMEAKPEALERRNKNISANDKLKPFPKLNKLSKHIKNDPLRFPLPFKAVLNDIENAFRKKISVKMSCIVHKKGEQQLNMKFSLCQNYECMDCIHNFFSITPYYP</sequence>
<evidence type="ECO:0000313" key="1">
    <source>
        <dbReference type="EMBL" id="CRK89299.1"/>
    </source>
</evidence>
<evidence type="ECO:0000313" key="2">
    <source>
        <dbReference type="Proteomes" id="UP000183832"/>
    </source>
</evidence>
<organism evidence="1 2">
    <name type="scientific">Clunio marinus</name>
    <dbReference type="NCBI Taxonomy" id="568069"/>
    <lineage>
        <taxon>Eukaryota</taxon>
        <taxon>Metazoa</taxon>
        <taxon>Ecdysozoa</taxon>
        <taxon>Arthropoda</taxon>
        <taxon>Hexapoda</taxon>
        <taxon>Insecta</taxon>
        <taxon>Pterygota</taxon>
        <taxon>Neoptera</taxon>
        <taxon>Endopterygota</taxon>
        <taxon>Diptera</taxon>
        <taxon>Nematocera</taxon>
        <taxon>Chironomoidea</taxon>
        <taxon>Chironomidae</taxon>
        <taxon>Clunio</taxon>
    </lineage>
</organism>
<proteinExistence type="predicted"/>
<dbReference type="Proteomes" id="UP000183832">
    <property type="component" value="Unassembled WGS sequence"/>
</dbReference>
<gene>
    <name evidence="1" type="ORF">CLUMA_CG003058</name>
</gene>
<dbReference type="AlphaFoldDB" id="A0A1J1HMX0"/>
<accession>A0A1J1HMX0</accession>
<reference evidence="1 2" key="1">
    <citation type="submission" date="2015-04" db="EMBL/GenBank/DDBJ databases">
        <authorList>
            <person name="Syromyatnikov M.Y."/>
            <person name="Popov V.N."/>
        </authorList>
    </citation>
    <scope>NUCLEOTIDE SEQUENCE [LARGE SCALE GENOMIC DNA]</scope>
</reference>
<protein>
    <submittedName>
        <fullName evidence="1">CLUMA_CG003058, isoform A</fullName>
    </submittedName>
</protein>
<dbReference type="EMBL" id="CVRI01000011">
    <property type="protein sequence ID" value="CRK89299.1"/>
    <property type="molecule type" value="Genomic_DNA"/>
</dbReference>
<keyword evidence="2" id="KW-1185">Reference proteome</keyword>
<name>A0A1J1HMX0_9DIPT</name>